<dbReference type="InterPro" id="IPR007621">
    <property type="entry name" value="TPM_dom"/>
</dbReference>
<evidence type="ECO:0000259" key="3">
    <source>
        <dbReference type="Pfam" id="PF04536"/>
    </source>
</evidence>
<organism evidence="4 5">
    <name type="scientific">Sphingomonas naphthae</name>
    <dbReference type="NCBI Taxonomy" id="1813468"/>
    <lineage>
        <taxon>Bacteria</taxon>
        <taxon>Pseudomonadati</taxon>
        <taxon>Pseudomonadota</taxon>
        <taxon>Alphaproteobacteria</taxon>
        <taxon>Sphingomonadales</taxon>
        <taxon>Sphingomonadaceae</taxon>
        <taxon>Sphingomonas</taxon>
    </lineage>
</organism>
<feature type="transmembrane region" description="Helical" evidence="2">
    <location>
        <begin position="196"/>
        <end position="217"/>
    </location>
</feature>
<dbReference type="RefSeq" id="WP_273688753.1">
    <property type="nucleotide sequence ID" value="NZ_CP117411.1"/>
</dbReference>
<evidence type="ECO:0000256" key="2">
    <source>
        <dbReference type="SAM" id="Phobius"/>
    </source>
</evidence>
<dbReference type="PANTHER" id="PTHR30373:SF2">
    <property type="entry name" value="UPF0603 PROTEIN YGCG"/>
    <property type="match status" value="1"/>
</dbReference>
<protein>
    <submittedName>
        <fullName evidence="4">TPM domain-containing protein</fullName>
    </submittedName>
</protein>
<dbReference type="Proteomes" id="UP001220395">
    <property type="component" value="Chromosome"/>
</dbReference>
<dbReference type="EMBL" id="CP117411">
    <property type="protein sequence ID" value="WCT74038.1"/>
    <property type="molecule type" value="Genomic_DNA"/>
</dbReference>
<keyword evidence="2" id="KW-0472">Membrane</keyword>
<proteinExistence type="predicted"/>
<keyword evidence="2" id="KW-1133">Transmembrane helix</keyword>
<accession>A0ABY7TLX3</accession>
<dbReference type="PANTHER" id="PTHR30373">
    <property type="entry name" value="UPF0603 PROTEIN YGCG"/>
    <property type="match status" value="1"/>
</dbReference>
<sequence length="293" mass="30294">MAIPNPGLTAFRLRWWTALVVLLATALLALSPARAQEFPKFTGLVVDAANILSPADEAALITKLETLQKDTNHQLVVATIPDLQGYDIADYGYQLGRAWGVGLKGADNGLILLVAPKERKVRIEVGYGLTPIVTDALSGLIIRNAITPEFKAGDMPAGINAGVDALATQLRLPDDQARAKAAAAAKEFDSQRKRSAGMPVGIIIWIVILLFVILPMFRGRRGRRRSGGDSGIWPAIVIWDALNDSRHHGGGSWGGGGGSSSGGDSGGGGGWGGGGFTGGGGGSFGGGGSSGSW</sequence>
<keyword evidence="2" id="KW-0812">Transmembrane</keyword>
<feature type="domain" description="TPM" evidence="3">
    <location>
        <begin position="45"/>
        <end position="168"/>
    </location>
</feature>
<reference evidence="4 5" key="1">
    <citation type="submission" date="2023-02" db="EMBL/GenBank/DDBJ databases">
        <title>Genome sequence of Sphingomonas naphthae.</title>
        <authorList>
            <person name="Kim S."/>
            <person name="Heo J."/>
            <person name="Kwon S.-W."/>
        </authorList>
    </citation>
    <scope>NUCLEOTIDE SEQUENCE [LARGE SCALE GENOMIC DNA]</scope>
    <source>
        <strain evidence="4 5">KACC 18716</strain>
    </source>
</reference>
<evidence type="ECO:0000313" key="4">
    <source>
        <dbReference type="EMBL" id="WCT74038.1"/>
    </source>
</evidence>
<dbReference type="Pfam" id="PF04536">
    <property type="entry name" value="TPM_phosphatase"/>
    <property type="match status" value="1"/>
</dbReference>
<evidence type="ECO:0000313" key="5">
    <source>
        <dbReference type="Proteomes" id="UP001220395"/>
    </source>
</evidence>
<gene>
    <name evidence="4" type="ORF">PQ455_02050</name>
</gene>
<feature type="region of interest" description="Disordered" evidence="1">
    <location>
        <begin position="250"/>
        <end position="293"/>
    </location>
</feature>
<evidence type="ECO:0000256" key="1">
    <source>
        <dbReference type="SAM" id="MobiDB-lite"/>
    </source>
</evidence>
<keyword evidence="5" id="KW-1185">Reference proteome</keyword>
<dbReference type="Gene3D" id="3.10.310.50">
    <property type="match status" value="1"/>
</dbReference>
<name>A0ABY7TLX3_9SPHN</name>